<comment type="caution">
    <text evidence="1">The sequence shown here is derived from an EMBL/GenBank/DDBJ whole genome shotgun (WGS) entry which is preliminary data.</text>
</comment>
<proteinExistence type="predicted"/>
<evidence type="ECO:0000313" key="2">
    <source>
        <dbReference type="Proteomes" id="UP000663840"/>
    </source>
</evidence>
<dbReference type="AlphaFoldDB" id="A0A8H3BVC1"/>
<dbReference type="Proteomes" id="UP000663840">
    <property type="component" value="Unassembled WGS sequence"/>
</dbReference>
<gene>
    <name evidence="1" type="ORF">RDB_LOCUS107833</name>
</gene>
<organism evidence="1 2">
    <name type="scientific">Rhizoctonia solani</name>
    <dbReference type="NCBI Taxonomy" id="456999"/>
    <lineage>
        <taxon>Eukaryota</taxon>
        <taxon>Fungi</taxon>
        <taxon>Dikarya</taxon>
        <taxon>Basidiomycota</taxon>
        <taxon>Agaricomycotina</taxon>
        <taxon>Agaricomycetes</taxon>
        <taxon>Cantharellales</taxon>
        <taxon>Ceratobasidiaceae</taxon>
        <taxon>Rhizoctonia</taxon>
    </lineage>
</organism>
<dbReference type="EMBL" id="CAJMWR010003636">
    <property type="protein sequence ID" value="CAE6464612.1"/>
    <property type="molecule type" value="Genomic_DNA"/>
</dbReference>
<reference evidence="1" key="1">
    <citation type="submission" date="2021-01" db="EMBL/GenBank/DDBJ databases">
        <authorList>
            <person name="Kaushik A."/>
        </authorList>
    </citation>
    <scope>NUCLEOTIDE SEQUENCE</scope>
    <source>
        <strain evidence="1">AG1-1A</strain>
    </source>
</reference>
<evidence type="ECO:0000313" key="1">
    <source>
        <dbReference type="EMBL" id="CAE6464612.1"/>
    </source>
</evidence>
<protein>
    <submittedName>
        <fullName evidence="1">Uncharacterized protein</fullName>
    </submittedName>
</protein>
<sequence length="262" mass="29377">MVRRSPFSPINIQRRRPRPAALDLAHSAFSPSKSFEQDDSAQFVHITHNGPYFCGDDNDDDDEKNEQARASAELAHTQAVFTASLESEPIPGVRARSPVSYRTAGKALPMEVEVNVCIDVEGRPSLDEYRLPLPTGDYKFPPVDDTTTTTAAAAANCCQLQIPTSVIVSQRRPSVETPTRRNGCCAPLSWMKIMRALRTRGRRRRSTGRKLPEPVGFHERIAHAEHEWRPTASCAHDECEKDKGRMCLPEVSPNAFVDWPWR</sequence>
<accession>A0A8H3BVC1</accession>
<name>A0A8H3BVC1_9AGAM</name>